<name>A0ABS2HIE5_9VIBR</name>
<reference evidence="2 3" key="1">
    <citation type="submission" date="2021-02" db="EMBL/GenBank/DDBJ databases">
        <authorList>
            <person name="Park J.-S."/>
        </authorList>
    </citation>
    <scope>NUCLEOTIDE SEQUENCE [LARGE SCALE GENOMIC DNA]</scope>
    <source>
        <strain evidence="2 3">188UL20-2</strain>
    </source>
</reference>
<feature type="transmembrane region" description="Helical" evidence="1">
    <location>
        <begin position="281"/>
        <end position="298"/>
    </location>
</feature>
<feature type="transmembrane region" description="Helical" evidence="1">
    <location>
        <begin position="72"/>
        <end position="102"/>
    </location>
</feature>
<dbReference type="RefSeq" id="WP_205158338.1">
    <property type="nucleotide sequence ID" value="NZ_JAFEUM010000003.1"/>
</dbReference>
<dbReference type="Pfam" id="PF11168">
    <property type="entry name" value="DUF2955"/>
    <property type="match status" value="1"/>
</dbReference>
<evidence type="ECO:0000256" key="1">
    <source>
        <dbReference type="SAM" id="Phobius"/>
    </source>
</evidence>
<feature type="transmembrane region" description="Helical" evidence="1">
    <location>
        <begin position="108"/>
        <end position="124"/>
    </location>
</feature>
<protein>
    <submittedName>
        <fullName evidence="2">DUF2955 domain-containing protein</fullName>
    </submittedName>
</protein>
<feature type="transmembrane region" description="Helical" evidence="1">
    <location>
        <begin position="304"/>
        <end position="329"/>
    </location>
</feature>
<comment type="caution">
    <text evidence="2">The sequence shown here is derived from an EMBL/GenBank/DDBJ whole genome shotgun (WGS) entry which is preliminary data.</text>
</comment>
<keyword evidence="1" id="KW-0472">Membrane</keyword>
<sequence length="346" mass="38238">MRSKFISDPMTASQLRFAVGVTSALALAYGVEWPLAFLFPLFTALLLSMPLPKPTLKQGLRTMLNTLIGFSIGLTFAIFFVRFPLLCLGAQFVALFFIYYYINRGGSFWLTLMTLLSVLLLPMLTQIWDQIAISLSAGLVMSAWLAVLWVWFAHFLVPDPTNAVLPDTGGFQRVYSPVAAKLALKSTLVAFPIASYCLIYSRSDLILTMIFAAIFTLKPDLTAGKAAGRKSLISTVLGGVMAMVIYWAIVAVPRYEFFLLIMFAVMLFVGSKVFSKDPYAAYYGSAVSCILVLINGGMGENADFFMSLVTRVTLISLAIMYIVASLQVLDRFIFNRPQKLTSIQSK</sequence>
<evidence type="ECO:0000313" key="3">
    <source>
        <dbReference type="Proteomes" id="UP000809621"/>
    </source>
</evidence>
<organism evidence="2 3">
    <name type="scientific">Vibrio ulleungensis</name>
    <dbReference type="NCBI Taxonomy" id="2807619"/>
    <lineage>
        <taxon>Bacteria</taxon>
        <taxon>Pseudomonadati</taxon>
        <taxon>Pseudomonadota</taxon>
        <taxon>Gammaproteobacteria</taxon>
        <taxon>Vibrionales</taxon>
        <taxon>Vibrionaceae</taxon>
        <taxon>Vibrio</taxon>
    </lineage>
</organism>
<keyword evidence="1" id="KW-1133">Transmembrane helix</keyword>
<feature type="transmembrane region" description="Helical" evidence="1">
    <location>
        <begin position="131"/>
        <end position="152"/>
    </location>
</feature>
<evidence type="ECO:0000313" key="2">
    <source>
        <dbReference type="EMBL" id="MBM7036784.1"/>
    </source>
</evidence>
<feature type="transmembrane region" description="Helical" evidence="1">
    <location>
        <begin position="12"/>
        <end position="29"/>
    </location>
</feature>
<gene>
    <name evidence="2" type="ORF">JQC93_10270</name>
</gene>
<dbReference type="EMBL" id="JAFEUM010000003">
    <property type="protein sequence ID" value="MBM7036784.1"/>
    <property type="molecule type" value="Genomic_DNA"/>
</dbReference>
<dbReference type="Proteomes" id="UP000809621">
    <property type="component" value="Unassembled WGS sequence"/>
</dbReference>
<feature type="transmembrane region" description="Helical" evidence="1">
    <location>
        <begin position="255"/>
        <end position="274"/>
    </location>
</feature>
<dbReference type="InterPro" id="IPR022604">
    <property type="entry name" value="DUF2955"/>
</dbReference>
<feature type="transmembrane region" description="Helical" evidence="1">
    <location>
        <begin position="193"/>
        <end position="217"/>
    </location>
</feature>
<accession>A0ABS2HIE5</accession>
<feature type="transmembrane region" description="Helical" evidence="1">
    <location>
        <begin position="229"/>
        <end position="249"/>
    </location>
</feature>
<proteinExistence type="predicted"/>
<keyword evidence="3" id="KW-1185">Reference proteome</keyword>
<keyword evidence="1" id="KW-0812">Transmembrane</keyword>